<dbReference type="CDD" id="cd06257">
    <property type="entry name" value="DnaJ"/>
    <property type="match status" value="1"/>
</dbReference>
<evidence type="ECO:0000256" key="4">
    <source>
        <dbReference type="ARBA" id="ARBA00023136"/>
    </source>
</evidence>
<dbReference type="AlphaFoldDB" id="A0A4U6R528"/>
<dbReference type="EMBL" id="SZYH01000001">
    <property type="protein sequence ID" value="TKV68719.1"/>
    <property type="molecule type" value="Genomic_DNA"/>
</dbReference>
<feature type="region of interest" description="Disordered" evidence="7">
    <location>
        <begin position="166"/>
        <end position="207"/>
    </location>
</feature>
<evidence type="ECO:0000313" key="11">
    <source>
        <dbReference type="Proteomes" id="UP000308488"/>
    </source>
</evidence>
<dbReference type="OrthoDB" id="9811070at2"/>
<proteinExistence type="inferred from homology"/>
<gene>
    <name evidence="10" type="ORF">FDP08_11785</name>
</gene>
<keyword evidence="5" id="KW-0143">Chaperone</keyword>
<reference evidence="10 11" key="1">
    <citation type="submission" date="2019-05" db="EMBL/GenBank/DDBJ databases">
        <title>Marinobacter panjinensis sp. nov., a moderately halophilic bacterium isolated from sea tidal flat environment.</title>
        <authorList>
            <person name="Yang W."/>
            <person name="An M."/>
            <person name="He W."/>
            <person name="Luo X."/>
            <person name="Zhu L."/>
            <person name="Chen G."/>
            <person name="Zhang Y."/>
            <person name="Wang Y."/>
        </authorList>
    </citation>
    <scope>NUCLEOTIDE SEQUENCE [LARGE SCALE GENOMIC DNA]</scope>
    <source>
        <strain evidence="10 11">PJ-16</strain>
    </source>
</reference>
<feature type="compositionally biased region" description="Basic and acidic residues" evidence="7">
    <location>
        <begin position="166"/>
        <end position="189"/>
    </location>
</feature>
<dbReference type="RefSeq" id="WP_137436341.1">
    <property type="nucleotide sequence ID" value="NZ_JANRHC010000002.1"/>
</dbReference>
<dbReference type="SMART" id="SM00271">
    <property type="entry name" value="DnaJ"/>
    <property type="match status" value="1"/>
</dbReference>
<dbReference type="Proteomes" id="UP000308488">
    <property type="component" value="Unassembled WGS sequence"/>
</dbReference>
<evidence type="ECO:0000256" key="8">
    <source>
        <dbReference type="SAM" id="Phobius"/>
    </source>
</evidence>
<dbReference type="GO" id="GO:0016020">
    <property type="term" value="C:membrane"/>
    <property type="evidence" value="ECO:0007669"/>
    <property type="project" value="UniProtKB-SubCell"/>
</dbReference>
<dbReference type="SUPFAM" id="SSF46565">
    <property type="entry name" value="Chaperone J-domain"/>
    <property type="match status" value="1"/>
</dbReference>
<dbReference type="Gene3D" id="1.10.287.110">
    <property type="entry name" value="DnaJ domain"/>
    <property type="match status" value="1"/>
</dbReference>
<evidence type="ECO:0000256" key="1">
    <source>
        <dbReference type="ARBA" id="ARBA00004167"/>
    </source>
</evidence>
<keyword evidence="4 8" id="KW-0472">Membrane</keyword>
<feature type="transmembrane region" description="Helical" evidence="8">
    <location>
        <begin position="36"/>
        <end position="62"/>
    </location>
</feature>
<evidence type="ECO:0000256" key="7">
    <source>
        <dbReference type="SAM" id="MobiDB-lite"/>
    </source>
</evidence>
<keyword evidence="2 8" id="KW-0812">Transmembrane</keyword>
<protein>
    <submittedName>
        <fullName evidence="10">Molecular chaperone DnaJ</fullName>
    </submittedName>
</protein>
<comment type="similarity">
    <text evidence="6">Belongs to the TIM14 family.</text>
</comment>
<dbReference type="PROSITE" id="PS50076">
    <property type="entry name" value="DNAJ_2"/>
    <property type="match status" value="1"/>
</dbReference>
<evidence type="ECO:0000256" key="6">
    <source>
        <dbReference type="ARBA" id="ARBA00038105"/>
    </source>
</evidence>
<evidence type="ECO:0000256" key="3">
    <source>
        <dbReference type="ARBA" id="ARBA00022989"/>
    </source>
</evidence>
<name>A0A4U6R528_9GAMM</name>
<keyword evidence="3 8" id="KW-1133">Transmembrane helix</keyword>
<dbReference type="InterPro" id="IPR036869">
    <property type="entry name" value="J_dom_sf"/>
</dbReference>
<dbReference type="Pfam" id="PF00226">
    <property type="entry name" value="DnaJ"/>
    <property type="match status" value="1"/>
</dbReference>
<feature type="domain" description="J" evidence="9">
    <location>
        <begin position="197"/>
        <end position="248"/>
    </location>
</feature>
<sequence length="248" mass="27216">MPLTFLVIILAVVAWFWLRSQPASQRKPAIIKLVLFSGILMVVVMALTGRLHFLFALLGFLFPLLRRFLPGLLGGGPGGFGGGAGGTEGAEARTGNQSNVASDILNMTLDHDSGDMTGEILKGPMAGRALADLGEGEFIELLQYCRQHDDDSARLLETYLDRRFGDSWRADDPHTGDDSERGESEERYRGGTLSESEARDILGVKPDASRNDIIQAHRRMMQKMHPDRGGSNYFAARINEAKELLLGE</sequence>
<keyword evidence="11" id="KW-1185">Reference proteome</keyword>
<evidence type="ECO:0000259" key="9">
    <source>
        <dbReference type="PROSITE" id="PS50076"/>
    </source>
</evidence>
<dbReference type="FunFam" id="1.10.287.110:FF:000001">
    <property type="entry name" value="Import inner membrane translocase subunit tim14"/>
    <property type="match status" value="1"/>
</dbReference>
<comment type="caution">
    <text evidence="10">The sequence shown here is derived from an EMBL/GenBank/DDBJ whole genome shotgun (WGS) entry which is preliminary data.</text>
</comment>
<evidence type="ECO:0000256" key="5">
    <source>
        <dbReference type="ARBA" id="ARBA00023186"/>
    </source>
</evidence>
<dbReference type="PANTHER" id="PTHR12763">
    <property type="match status" value="1"/>
</dbReference>
<dbReference type="PANTHER" id="PTHR12763:SF28">
    <property type="entry name" value="GEO10507P1-RELATED"/>
    <property type="match status" value="1"/>
</dbReference>
<comment type="subcellular location">
    <subcellularLocation>
        <location evidence="1">Membrane</location>
        <topology evidence="1">Single-pass membrane protein</topology>
    </subcellularLocation>
</comment>
<evidence type="ECO:0000313" key="10">
    <source>
        <dbReference type="EMBL" id="TKV68719.1"/>
    </source>
</evidence>
<feature type="compositionally biased region" description="Basic and acidic residues" evidence="7">
    <location>
        <begin position="196"/>
        <end position="207"/>
    </location>
</feature>
<accession>A0A4U6R528</accession>
<dbReference type="InterPro" id="IPR001623">
    <property type="entry name" value="DnaJ_domain"/>
</dbReference>
<organism evidence="10 11">
    <name type="scientific">Marinobacter panjinensis</name>
    <dbReference type="NCBI Taxonomy" id="2576384"/>
    <lineage>
        <taxon>Bacteria</taxon>
        <taxon>Pseudomonadati</taxon>
        <taxon>Pseudomonadota</taxon>
        <taxon>Gammaproteobacteria</taxon>
        <taxon>Pseudomonadales</taxon>
        <taxon>Marinobacteraceae</taxon>
        <taxon>Marinobacter</taxon>
    </lineage>
</organism>
<evidence type="ECO:0000256" key="2">
    <source>
        <dbReference type="ARBA" id="ARBA00022692"/>
    </source>
</evidence>